<dbReference type="PANTHER" id="PTHR43352">
    <property type="entry name" value="ACETYL-COA SYNTHETASE"/>
    <property type="match status" value="1"/>
</dbReference>
<gene>
    <name evidence="4" type="ORF">N864_05895</name>
</gene>
<organism evidence="4 5">
    <name type="scientific">Intrasporangium chromatireducens Q5-1</name>
    <dbReference type="NCBI Taxonomy" id="584657"/>
    <lineage>
        <taxon>Bacteria</taxon>
        <taxon>Bacillati</taxon>
        <taxon>Actinomycetota</taxon>
        <taxon>Actinomycetes</taxon>
        <taxon>Micrococcales</taxon>
        <taxon>Intrasporangiaceae</taxon>
        <taxon>Intrasporangium</taxon>
    </lineage>
</organism>
<keyword evidence="5" id="KW-1185">Reference proteome</keyword>
<dbReference type="Pfam" id="PF13193">
    <property type="entry name" value="AMP-binding_C"/>
    <property type="match status" value="1"/>
</dbReference>
<evidence type="ECO:0000259" key="3">
    <source>
        <dbReference type="Pfam" id="PF13193"/>
    </source>
</evidence>
<feature type="domain" description="AMP-binding enzyme C-terminal" evidence="3">
    <location>
        <begin position="435"/>
        <end position="510"/>
    </location>
</feature>
<dbReference type="PRINTS" id="PR00154">
    <property type="entry name" value="AMPBINDING"/>
</dbReference>
<dbReference type="InterPro" id="IPR020845">
    <property type="entry name" value="AMP-binding_CS"/>
</dbReference>
<dbReference type="InterPro" id="IPR000873">
    <property type="entry name" value="AMP-dep_synth/lig_dom"/>
</dbReference>
<dbReference type="SUPFAM" id="SSF56801">
    <property type="entry name" value="Acetyl-CoA synthetase-like"/>
    <property type="match status" value="1"/>
</dbReference>
<dbReference type="Proteomes" id="UP000019494">
    <property type="component" value="Unassembled WGS sequence"/>
</dbReference>
<dbReference type="PATRIC" id="fig|584657.3.peg.2858"/>
<dbReference type="InterPro" id="IPR020459">
    <property type="entry name" value="AMP-binding"/>
</dbReference>
<reference evidence="5" key="1">
    <citation type="submission" date="2013-08" db="EMBL/GenBank/DDBJ databases">
        <title>Intrasporangium oryzae NRRL B-24470.</title>
        <authorList>
            <person name="Liu H."/>
            <person name="Wang G."/>
        </authorList>
    </citation>
    <scope>NUCLEOTIDE SEQUENCE [LARGE SCALE GENOMIC DNA]</scope>
    <source>
        <strain evidence="5">Q5-1</strain>
    </source>
</reference>
<sequence>MTPGPLHYTGEPAPEWFNLSAHVIGRAAASHPDATALVLVTDPAASPDAAERWTFAELDDAVRHVAAGLLDLGLEPGDRVMIRLGNTSDYALLHFGAMAAGLVALPSSAQLTSDEARFLLADSGARAIALDEGRDLETPPGVLRVSPRDVARWRAAGDSAAYARTRADDPAYLVYTSGTTGRPKGVLHGHRSAWGRRPMYAAWLGLRAGDRLLHAGAFNWTYTLGVGLTDPWANAATALIYNGPRDPGVWARLIGMHEATIFAAVPGVYRQLLRSPELAAADLSTLRHGVTAGEALHPSLLAEWRTVTGLELYESLGMSEVSTFISAGPTVPVRPGSPGRPQPGRCVAVLPVDESADGADEPLPPGEVGLLAVHESDPALMLGYWNRPDEEAAVRRGPWFVGGDVVSLDEDGYVTFHGRADDVMNAMGYRVSPLEVEQCLAAHPSVAEVAVTDVEVRPGVRVVTAFAVPREGAVRDSSGVLSYAAAHLAPYKCPREVRWVDALPRTPNGKLRRRSLDL</sequence>
<dbReference type="PANTHER" id="PTHR43352:SF1">
    <property type="entry name" value="ANTHRANILATE--COA LIGASE"/>
    <property type="match status" value="1"/>
</dbReference>
<evidence type="ECO:0000313" key="4">
    <source>
        <dbReference type="EMBL" id="EWT05256.1"/>
    </source>
</evidence>
<accession>W9GG93</accession>
<dbReference type="PROSITE" id="PS00455">
    <property type="entry name" value="AMP_BINDING"/>
    <property type="match status" value="1"/>
</dbReference>
<evidence type="ECO:0000256" key="1">
    <source>
        <dbReference type="ARBA" id="ARBA00022598"/>
    </source>
</evidence>
<comment type="caution">
    <text evidence="4">The sequence shown here is derived from an EMBL/GenBank/DDBJ whole genome shotgun (WGS) entry which is preliminary data.</text>
</comment>
<evidence type="ECO:0000259" key="2">
    <source>
        <dbReference type="Pfam" id="PF00501"/>
    </source>
</evidence>
<dbReference type="Gene3D" id="3.40.50.12780">
    <property type="entry name" value="N-terminal domain of ligase-like"/>
    <property type="match status" value="1"/>
</dbReference>
<dbReference type="InterPro" id="IPR025110">
    <property type="entry name" value="AMP-bd_C"/>
</dbReference>
<name>W9GG93_9MICO</name>
<dbReference type="Gene3D" id="3.30.300.30">
    <property type="match status" value="1"/>
</dbReference>
<evidence type="ECO:0000313" key="5">
    <source>
        <dbReference type="Proteomes" id="UP000019494"/>
    </source>
</evidence>
<dbReference type="InterPro" id="IPR045851">
    <property type="entry name" value="AMP-bd_C_sf"/>
</dbReference>
<dbReference type="InterPro" id="IPR042099">
    <property type="entry name" value="ANL_N_sf"/>
</dbReference>
<dbReference type="GO" id="GO:0016878">
    <property type="term" value="F:acid-thiol ligase activity"/>
    <property type="evidence" value="ECO:0007669"/>
    <property type="project" value="TreeGrafter"/>
</dbReference>
<dbReference type="Pfam" id="PF00501">
    <property type="entry name" value="AMP-binding"/>
    <property type="match status" value="1"/>
</dbReference>
<dbReference type="RefSeq" id="WP_034718068.1">
    <property type="nucleotide sequence ID" value="NZ_AWQS01000130.1"/>
</dbReference>
<proteinExistence type="predicted"/>
<dbReference type="EMBL" id="AWQS01000130">
    <property type="protein sequence ID" value="EWT05256.1"/>
    <property type="molecule type" value="Genomic_DNA"/>
</dbReference>
<keyword evidence="1" id="KW-0436">Ligase</keyword>
<dbReference type="GO" id="GO:0044550">
    <property type="term" value="P:secondary metabolite biosynthetic process"/>
    <property type="evidence" value="ECO:0007669"/>
    <property type="project" value="TreeGrafter"/>
</dbReference>
<feature type="domain" description="AMP-dependent synthetase/ligase" evidence="2">
    <location>
        <begin position="26"/>
        <end position="385"/>
    </location>
</feature>
<protein>
    <submittedName>
        <fullName evidence="4">AMP-dependent synthetase</fullName>
    </submittedName>
</protein>
<dbReference type="AlphaFoldDB" id="W9GG93"/>
<dbReference type="OrthoDB" id="9803968at2"/>